<dbReference type="GO" id="GO:0004760">
    <property type="term" value="F:L-serine-pyruvate transaminase activity"/>
    <property type="evidence" value="ECO:0007669"/>
    <property type="project" value="TreeGrafter"/>
</dbReference>
<dbReference type="EMBL" id="JAQIZT010000001">
    <property type="protein sequence ID" value="KAJ7015593.1"/>
    <property type="molecule type" value="Genomic_DNA"/>
</dbReference>
<keyword evidence="6" id="KW-0539">Nucleus</keyword>
<comment type="cofactor">
    <cofactor evidence="1">
        <name>pyridoxal 5'-phosphate</name>
        <dbReference type="ChEBI" id="CHEBI:597326"/>
    </cofactor>
</comment>
<dbReference type="GO" id="GO:0019265">
    <property type="term" value="P:glycine biosynthetic process, by transamination of glyoxylate"/>
    <property type="evidence" value="ECO:0007669"/>
    <property type="project" value="TreeGrafter"/>
</dbReference>
<keyword evidence="5" id="KW-0663">Pyridoxal phosphate</keyword>
<sequence>MIEGASAQVREWSHGNLPKRDALRFSRVVMKFGNLNQIDLIVEEVGGTVAAAPPEEQIELFDALVEGCREAVEVGNLDPKGPLLDFFGAAVKANDLLSRVQVLQLLAKRISRYENPIAQFRVLTDLKPSKLIRLDERLGLSKKIAPAELQHHETFLPRAPNLKERANALLEMELAAVGGKNANAKGGRKASKKERENVLNFSAARGRDKKVKPGSVMVSVQTNKNRPQRPQRVEQLAKEEGEMSDNEELCEQFKEVKWMEWCEEVMFDEIKTLKRLNKLQTTSADLPKEKVLSKIRNYLQLIGRRIDQIVYEYEAELYKQDRMTMRLWKYVSTFSNLSGERLRQIYSKLKQEQEEDAGVGPSHANGAAYGSVDKDGDSNNFPPLSRNFERQRGYKNASAYPMSEPINRGHDAGKFEAWKRRRRAEADIQPQFQPPLQRPISNGTRLSDPNSLGILGAGPADNRPFIERPLRARQTGFTPKQNFTSGGKMDYFYGPGRNHLFVPGPVNIPESVLRAMNRNNEDYRSPAVPAMTKNSFLRITPFIIPTTGTGAWESALTNTLSPGDRTVSFLIGQFSLLWIDQQKRLGFNVDVVESDWGQGANLDILASKLAEDTAHIPLRLFALFTMRQQLELPTTWLKLEKYLMNYRHPALFLVDEGVLHLCS</sequence>
<dbReference type="Pfam" id="PF13907">
    <property type="entry name" value="CHD1-like_C"/>
    <property type="match status" value="1"/>
</dbReference>
<evidence type="ECO:0000256" key="7">
    <source>
        <dbReference type="SAM" id="MobiDB-lite"/>
    </source>
</evidence>
<evidence type="ECO:0000259" key="8">
    <source>
        <dbReference type="SMART" id="SM01176"/>
    </source>
</evidence>
<name>A0AAD6WJQ6_9ROSI</name>
<evidence type="ECO:0000256" key="5">
    <source>
        <dbReference type="ARBA" id="ARBA00022898"/>
    </source>
</evidence>
<dbReference type="InterPro" id="IPR025260">
    <property type="entry name" value="CHD1-like_C"/>
</dbReference>
<keyword evidence="4" id="KW-0808">Transferase</keyword>
<dbReference type="GO" id="GO:0005777">
    <property type="term" value="C:peroxisome"/>
    <property type="evidence" value="ECO:0007669"/>
    <property type="project" value="TreeGrafter"/>
</dbReference>
<dbReference type="Gene3D" id="3.40.640.10">
    <property type="entry name" value="Type I PLP-dependent aspartate aminotransferase-like (Major domain)"/>
    <property type="match status" value="1"/>
</dbReference>
<dbReference type="GO" id="GO:0005634">
    <property type="term" value="C:nucleus"/>
    <property type="evidence" value="ECO:0007669"/>
    <property type="project" value="UniProtKB-SubCell"/>
</dbReference>
<gene>
    <name evidence="9" type="ORF">NC653_004787</name>
</gene>
<feature type="domain" description="Chromodomain-helicase-DNA-binding protein 1-like C-terminal" evidence="8">
    <location>
        <begin position="244"/>
        <end position="349"/>
    </location>
</feature>
<dbReference type="Proteomes" id="UP001164929">
    <property type="component" value="Chromosome 1"/>
</dbReference>
<dbReference type="AlphaFoldDB" id="A0AAD6WJQ6"/>
<dbReference type="PANTHER" id="PTHR21152:SF24">
    <property type="entry name" value="ALANINE--GLYOXYLATE AMINOTRANSFERASE 1"/>
    <property type="match status" value="1"/>
</dbReference>
<evidence type="ECO:0000256" key="4">
    <source>
        <dbReference type="ARBA" id="ARBA00022679"/>
    </source>
</evidence>
<proteinExistence type="predicted"/>
<accession>A0AAD6WJQ6</accession>
<comment type="subcellular location">
    <subcellularLocation>
        <location evidence="2">Nucleus</location>
    </subcellularLocation>
</comment>
<evidence type="ECO:0000256" key="2">
    <source>
        <dbReference type="ARBA" id="ARBA00004123"/>
    </source>
</evidence>
<evidence type="ECO:0000313" key="10">
    <source>
        <dbReference type="Proteomes" id="UP001164929"/>
    </source>
</evidence>
<keyword evidence="10" id="KW-1185">Reference proteome</keyword>
<organism evidence="9 10">
    <name type="scientific">Populus alba x Populus x berolinensis</name>
    <dbReference type="NCBI Taxonomy" id="444605"/>
    <lineage>
        <taxon>Eukaryota</taxon>
        <taxon>Viridiplantae</taxon>
        <taxon>Streptophyta</taxon>
        <taxon>Embryophyta</taxon>
        <taxon>Tracheophyta</taxon>
        <taxon>Spermatophyta</taxon>
        <taxon>Magnoliopsida</taxon>
        <taxon>eudicotyledons</taxon>
        <taxon>Gunneridae</taxon>
        <taxon>Pentapetalae</taxon>
        <taxon>rosids</taxon>
        <taxon>fabids</taxon>
        <taxon>Malpighiales</taxon>
        <taxon>Salicaceae</taxon>
        <taxon>Saliceae</taxon>
        <taxon>Populus</taxon>
    </lineage>
</organism>
<dbReference type="InterPro" id="IPR015421">
    <property type="entry name" value="PyrdxlP-dep_Trfase_major"/>
</dbReference>
<evidence type="ECO:0000256" key="3">
    <source>
        <dbReference type="ARBA" id="ARBA00022576"/>
    </source>
</evidence>
<reference evidence="9 10" key="1">
    <citation type="journal article" date="2023" name="Mol. Ecol. Resour.">
        <title>Chromosome-level genome assembly of a triploid poplar Populus alba 'Berolinensis'.</title>
        <authorList>
            <person name="Chen S."/>
            <person name="Yu Y."/>
            <person name="Wang X."/>
            <person name="Wang S."/>
            <person name="Zhang T."/>
            <person name="Zhou Y."/>
            <person name="He R."/>
            <person name="Meng N."/>
            <person name="Wang Y."/>
            <person name="Liu W."/>
            <person name="Liu Z."/>
            <person name="Liu J."/>
            <person name="Guo Q."/>
            <person name="Huang H."/>
            <person name="Sederoff R.R."/>
            <person name="Wang G."/>
            <person name="Qu G."/>
            <person name="Chen S."/>
        </authorList>
    </citation>
    <scope>NUCLEOTIDE SEQUENCE [LARGE SCALE GENOMIC DNA]</scope>
    <source>
        <strain evidence="9">SC-2020</strain>
    </source>
</reference>
<evidence type="ECO:0000256" key="6">
    <source>
        <dbReference type="ARBA" id="ARBA00023242"/>
    </source>
</evidence>
<evidence type="ECO:0000256" key="1">
    <source>
        <dbReference type="ARBA" id="ARBA00001933"/>
    </source>
</evidence>
<feature type="region of interest" description="Disordered" evidence="7">
    <location>
        <begin position="353"/>
        <end position="392"/>
    </location>
</feature>
<evidence type="ECO:0000313" key="9">
    <source>
        <dbReference type="EMBL" id="KAJ7015593.1"/>
    </source>
</evidence>
<feature type="region of interest" description="Disordered" evidence="7">
    <location>
        <begin position="425"/>
        <end position="444"/>
    </location>
</feature>
<dbReference type="GO" id="GO:0008453">
    <property type="term" value="F:alanine-glyoxylate transaminase activity"/>
    <property type="evidence" value="ECO:0007669"/>
    <property type="project" value="TreeGrafter"/>
</dbReference>
<dbReference type="PANTHER" id="PTHR21152">
    <property type="entry name" value="AMINOTRANSFERASE CLASS V"/>
    <property type="match status" value="1"/>
</dbReference>
<dbReference type="SUPFAM" id="SSF53383">
    <property type="entry name" value="PLP-dependent transferases"/>
    <property type="match status" value="1"/>
</dbReference>
<dbReference type="SMART" id="SM01176">
    <property type="entry name" value="DUF4208"/>
    <property type="match status" value="1"/>
</dbReference>
<comment type="caution">
    <text evidence="9">The sequence shown here is derived from an EMBL/GenBank/DDBJ whole genome shotgun (WGS) entry which is preliminary data.</text>
</comment>
<dbReference type="InterPro" id="IPR015424">
    <property type="entry name" value="PyrdxlP-dep_Trfase"/>
</dbReference>
<protein>
    <recommendedName>
        <fullName evidence="8">Chromodomain-helicase-DNA-binding protein 1-like C-terminal domain-containing protein</fullName>
    </recommendedName>
</protein>
<keyword evidence="3" id="KW-0032">Aminotransferase</keyword>